<dbReference type="AlphaFoldDB" id="A0A1B8GQI5"/>
<dbReference type="InterPro" id="IPR002347">
    <property type="entry name" value="SDR_fam"/>
</dbReference>
<protein>
    <submittedName>
        <fullName evidence="3">Uncharacterized protein</fullName>
    </submittedName>
</protein>
<keyword evidence="4" id="KW-1185">Reference proteome</keyword>
<organism evidence="3 4">
    <name type="scientific">Pseudogymnoascus verrucosus</name>
    <dbReference type="NCBI Taxonomy" id="342668"/>
    <lineage>
        <taxon>Eukaryota</taxon>
        <taxon>Fungi</taxon>
        <taxon>Dikarya</taxon>
        <taxon>Ascomycota</taxon>
        <taxon>Pezizomycotina</taxon>
        <taxon>Leotiomycetes</taxon>
        <taxon>Thelebolales</taxon>
        <taxon>Thelebolaceae</taxon>
        <taxon>Pseudogymnoascus</taxon>
    </lineage>
</organism>
<dbReference type="GO" id="GO:0016491">
    <property type="term" value="F:oxidoreductase activity"/>
    <property type="evidence" value="ECO:0007669"/>
    <property type="project" value="UniProtKB-KW"/>
</dbReference>
<evidence type="ECO:0000256" key="1">
    <source>
        <dbReference type="ARBA" id="ARBA00006484"/>
    </source>
</evidence>
<dbReference type="EMBL" id="KV460218">
    <property type="protein sequence ID" value="OBT98099.1"/>
    <property type="molecule type" value="Genomic_DNA"/>
</dbReference>
<comment type="similarity">
    <text evidence="1">Belongs to the short-chain dehydrogenases/reductases (SDR) family.</text>
</comment>
<dbReference type="PANTHER" id="PTHR43669">
    <property type="entry name" value="5-KETO-D-GLUCONATE 5-REDUCTASE"/>
    <property type="match status" value="1"/>
</dbReference>
<sequence length="244" mass="26442">MGDKVAVIFGFGLNVGVDVAQAFAVQGYKVAVVSRSDKHAGGIEGYLRIQEDLRDPSSVEVVFAAVVKELGHPSVVVYNASAISMNPSTTLDQQISAFQSDNNINIVSAYIAAHLAIKSFALLPQSSSRTFIYTGNKLPFMVVRPLLAQGVGKAGAAHLIHYLAEEYKDQGYKFYFADERTPDGDPVYSAIDGPAHAEFYTQLIEGNTRAPWNATFVKGQGYVAFPEKIVHDAVVMDLELPNIV</sequence>
<keyword evidence="2" id="KW-0560">Oxidoreductase</keyword>
<evidence type="ECO:0000313" key="3">
    <source>
        <dbReference type="EMBL" id="OBT98099.1"/>
    </source>
</evidence>
<accession>A0A1B8GQI5</accession>
<reference evidence="3 4" key="1">
    <citation type="submission" date="2016-03" db="EMBL/GenBank/DDBJ databases">
        <title>Comparative genomics of Pseudogymnoascus destructans, the fungus causing white-nose syndrome of bats.</title>
        <authorList>
            <person name="Palmer J.M."/>
            <person name="Drees K.P."/>
            <person name="Foster J.T."/>
            <person name="Lindner D.L."/>
        </authorList>
    </citation>
    <scope>NUCLEOTIDE SEQUENCE [LARGE SCALE GENOMIC DNA]</scope>
    <source>
        <strain evidence="3 4">UAMH 10579</strain>
    </source>
</reference>
<evidence type="ECO:0000256" key="2">
    <source>
        <dbReference type="ARBA" id="ARBA00023002"/>
    </source>
</evidence>
<dbReference type="Gene3D" id="3.40.50.720">
    <property type="entry name" value="NAD(P)-binding Rossmann-like Domain"/>
    <property type="match status" value="1"/>
</dbReference>
<gene>
    <name evidence="3" type="ORF">VE01_03810</name>
</gene>
<dbReference type="InterPro" id="IPR036291">
    <property type="entry name" value="NAD(P)-bd_dom_sf"/>
</dbReference>
<dbReference type="SUPFAM" id="SSF51735">
    <property type="entry name" value="NAD(P)-binding Rossmann-fold domains"/>
    <property type="match status" value="1"/>
</dbReference>
<reference evidence="4" key="2">
    <citation type="journal article" date="2018" name="Nat. Commun.">
        <title>Extreme sensitivity to ultraviolet light in the fungal pathogen causing white-nose syndrome of bats.</title>
        <authorList>
            <person name="Palmer J.M."/>
            <person name="Drees K.P."/>
            <person name="Foster J.T."/>
            <person name="Lindner D.L."/>
        </authorList>
    </citation>
    <scope>NUCLEOTIDE SEQUENCE [LARGE SCALE GENOMIC DNA]</scope>
    <source>
        <strain evidence="4">UAMH 10579</strain>
    </source>
</reference>
<dbReference type="Pfam" id="PF13561">
    <property type="entry name" value="adh_short_C2"/>
    <property type="match status" value="1"/>
</dbReference>
<name>A0A1B8GQI5_9PEZI</name>
<dbReference type="STRING" id="342668.A0A1B8GQI5"/>
<dbReference type="RefSeq" id="XP_018131832.1">
    <property type="nucleotide sequence ID" value="XM_018273292.2"/>
</dbReference>
<dbReference type="PANTHER" id="PTHR43669:SF4">
    <property type="entry name" value="SHORT-CHAIN DEHYDROGENASE"/>
    <property type="match status" value="1"/>
</dbReference>
<dbReference type="GeneID" id="28837196"/>
<dbReference type="Proteomes" id="UP000091956">
    <property type="component" value="Unassembled WGS sequence"/>
</dbReference>
<proteinExistence type="inferred from homology"/>
<evidence type="ECO:0000313" key="4">
    <source>
        <dbReference type="Proteomes" id="UP000091956"/>
    </source>
</evidence>